<sequence length="227" mass="25144">MISTLRRGLKNASATLLVAWFSLCLTSSFNASAQELPKVNIKTSMGDIVLELYPEKAPKTVENFLRYVKKGHYNKTIFHRVIDNFMIQGGGMDSAMREKATDKPVVSEAKMAFEQGLKNDMGTIAMARMPDPNSARAQFYINVNNNDFLNYQPLADGDPVQVMKNGDPITLPRARALVIAAGYTPFGKVIEGWDVVEKIKTTAVTDVSIYQNVPTKPITIISVKLIK</sequence>
<evidence type="ECO:0000256" key="3">
    <source>
        <dbReference type="ARBA" id="ARBA00023235"/>
    </source>
</evidence>
<evidence type="ECO:0000313" key="6">
    <source>
        <dbReference type="EMBL" id="MFC0348457.1"/>
    </source>
</evidence>
<dbReference type="Proteomes" id="UP001589844">
    <property type="component" value="Unassembled WGS sequence"/>
</dbReference>
<evidence type="ECO:0000256" key="4">
    <source>
        <dbReference type="RuleBase" id="RU363019"/>
    </source>
</evidence>
<dbReference type="GO" id="GO:0003755">
    <property type="term" value="F:peptidyl-prolyl cis-trans isomerase activity"/>
    <property type="evidence" value="ECO:0007669"/>
    <property type="project" value="UniProtKB-EC"/>
</dbReference>
<dbReference type="EMBL" id="JBHLXJ010000002">
    <property type="protein sequence ID" value="MFC0348457.1"/>
    <property type="molecule type" value="Genomic_DNA"/>
</dbReference>
<dbReference type="InterPro" id="IPR002130">
    <property type="entry name" value="Cyclophilin-type_PPIase_dom"/>
</dbReference>
<dbReference type="Gene3D" id="2.40.100.10">
    <property type="entry name" value="Cyclophilin-like"/>
    <property type="match status" value="1"/>
</dbReference>
<dbReference type="InterPro" id="IPR044665">
    <property type="entry name" value="E_coli_cyclophilin_A-like"/>
</dbReference>
<accession>A0ABV6I9E9</accession>
<dbReference type="PROSITE" id="PS50072">
    <property type="entry name" value="CSA_PPIASE_2"/>
    <property type="match status" value="1"/>
</dbReference>
<dbReference type="Pfam" id="PF00160">
    <property type="entry name" value="Pro_isomerase"/>
    <property type="match status" value="1"/>
</dbReference>
<comment type="caution">
    <text evidence="6">The sequence shown here is derived from an EMBL/GenBank/DDBJ whole genome shotgun (WGS) entry which is preliminary data.</text>
</comment>
<keyword evidence="4" id="KW-0732">Signal</keyword>
<comment type="function">
    <text evidence="4">PPIases accelerate the folding of proteins. It catalyzes the cis-trans isomerization of proline imidic peptide bonds in oligopeptides.</text>
</comment>
<evidence type="ECO:0000256" key="1">
    <source>
        <dbReference type="ARBA" id="ARBA00007365"/>
    </source>
</evidence>
<dbReference type="RefSeq" id="WP_390209517.1">
    <property type="nucleotide sequence ID" value="NZ_JBHLXJ010000002.1"/>
</dbReference>
<dbReference type="PRINTS" id="PR00153">
    <property type="entry name" value="CSAPPISMRASE"/>
</dbReference>
<organism evidence="6 7">
    <name type="scientific">Undibacterium danionis</name>
    <dbReference type="NCBI Taxonomy" id="1812100"/>
    <lineage>
        <taxon>Bacteria</taxon>
        <taxon>Pseudomonadati</taxon>
        <taxon>Pseudomonadota</taxon>
        <taxon>Betaproteobacteria</taxon>
        <taxon>Burkholderiales</taxon>
        <taxon>Oxalobacteraceae</taxon>
        <taxon>Undibacterium</taxon>
    </lineage>
</organism>
<evidence type="ECO:0000313" key="7">
    <source>
        <dbReference type="Proteomes" id="UP001589844"/>
    </source>
</evidence>
<evidence type="ECO:0000259" key="5">
    <source>
        <dbReference type="PROSITE" id="PS50072"/>
    </source>
</evidence>
<dbReference type="EC" id="5.2.1.8" evidence="4"/>
<dbReference type="PANTHER" id="PTHR43246">
    <property type="entry name" value="PEPTIDYL-PROLYL CIS-TRANS ISOMERASE CYP38, CHLOROPLASTIC"/>
    <property type="match status" value="1"/>
</dbReference>
<name>A0ABV6I9E9_9BURK</name>
<dbReference type="PROSITE" id="PS00170">
    <property type="entry name" value="CSA_PPIASE_1"/>
    <property type="match status" value="1"/>
</dbReference>
<keyword evidence="7" id="KW-1185">Reference proteome</keyword>
<protein>
    <recommendedName>
        <fullName evidence="4">Peptidyl-prolyl cis-trans isomerase</fullName>
        <shortName evidence="4">PPIase</shortName>
        <ecNumber evidence="4">5.2.1.8</ecNumber>
    </recommendedName>
</protein>
<feature type="domain" description="PPIase cyclophilin-type" evidence="5">
    <location>
        <begin position="43"/>
        <end position="225"/>
    </location>
</feature>
<dbReference type="InterPro" id="IPR020892">
    <property type="entry name" value="Cyclophilin-type_PPIase_CS"/>
</dbReference>
<comment type="similarity">
    <text evidence="1 4">Belongs to the cyclophilin-type PPIase family.</text>
</comment>
<evidence type="ECO:0000256" key="2">
    <source>
        <dbReference type="ARBA" id="ARBA00023110"/>
    </source>
</evidence>
<dbReference type="SUPFAM" id="SSF50891">
    <property type="entry name" value="Cyclophilin-like"/>
    <property type="match status" value="1"/>
</dbReference>
<feature type="signal peptide" evidence="4">
    <location>
        <begin position="1"/>
        <end position="33"/>
    </location>
</feature>
<keyword evidence="3 4" id="KW-0413">Isomerase</keyword>
<reference evidence="6 7" key="1">
    <citation type="submission" date="2024-09" db="EMBL/GenBank/DDBJ databases">
        <authorList>
            <person name="Sun Q."/>
            <person name="Mori K."/>
        </authorList>
    </citation>
    <scope>NUCLEOTIDE SEQUENCE [LARGE SCALE GENOMIC DNA]</scope>
    <source>
        <strain evidence="6 7">CCM 8677</strain>
    </source>
</reference>
<keyword evidence="2 4" id="KW-0697">Rotamase</keyword>
<proteinExistence type="inferred from homology"/>
<dbReference type="InterPro" id="IPR029000">
    <property type="entry name" value="Cyclophilin-like_dom_sf"/>
</dbReference>
<feature type="chain" id="PRO_5044952778" description="Peptidyl-prolyl cis-trans isomerase" evidence="4">
    <location>
        <begin position="34"/>
        <end position="227"/>
    </location>
</feature>
<gene>
    <name evidence="6" type="ORF">ACFFJH_01460</name>
</gene>
<comment type="catalytic activity">
    <reaction evidence="4">
        <text>[protein]-peptidylproline (omega=180) = [protein]-peptidylproline (omega=0)</text>
        <dbReference type="Rhea" id="RHEA:16237"/>
        <dbReference type="Rhea" id="RHEA-COMP:10747"/>
        <dbReference type="Rhea" id="RHEA-COMP:10748"/>
        <dbReference type="ChEBI" id="CHEBI:83833"/>
        <dbReference type="ChEBI" id="CHEBI:83834"/>
        <dbReference type="EC" id="5.2.1.8"/>
    </reaction>
</comment>